<evidence type="ECO:0000256" key="7">
    <source>
        <dbReference type="PIRSR" id="PIRSR001434-2"/>
    </source>
</evidence>
<dbReference type="Proteomes" id="UP000238176">
    <property type="component" value="Unassembled WGS sequence"/>
</dbReference>
<organism evidence="9 10">
    <name type="scientific">Glycomyces artemisiae</name>
    <dbReference type="NCBI Taxonomy" id="1076443"/>
    <lineage>
        <taxon>Bacteria</taxon>
        <taxon>Bacillati</taxon>
        <taxon>Actinomycetota</taxon>
        <taxon>Actinomycetes</taxon>
        <taxon>Glycomycetales</taxon>
        <taxon>Glycomycetaceae</taxon>
        <taxon>Glycomyces</taxon>
    </lineage>
</organism>
<name>A0A2T0USC0_9ACTN</name>
<keyword evidence="10" id="KW-1185">Reference proteome</keyword>
<dbReference type="PIRSF" id="PIRSF001434">
    <property type="entry name" value="CGS"/>
    <property type="match status" value="1"/>
</dbReference>
<evidence type="ECO:0000256" key="4">
    <source>
        <dbReference type="ARBA" id="ARBA00047199"/>
    </source>
</evidence>
<dbReference type="InterPro" id="IPR015422">
    <property type="entry name" value="PyrdxlP-dep_Trfase_small"/>
</dbReference>
<evidence type="ECO:0000313" key="9">
    <source>
        <dbReference type="EMBL" id="PRY60803.1"/>
    </source>
</evidence>
<dbReference type="RefSeq" id="WP_106362983.1">
    <property type="nucleotide sequence ID" value="NZ_PVTJ01000002.1"/>
</dbReference>
<dbReference type="GO" id="GO:0005737">
    <property type="term" value="C:cytoplasm"/>
    <property type="evidence" value="ECO:0007669"/>
    <property type="project" value="TreeGrafter"/>
</dbReference>
<keyword evidence="2 7" id="KW-0663">Pyridoxal phosphate</keyword>
<gene>
    <name evidence="9" type="ORF">B0I28_102415</name>
</gene>
<evidence type="ECO:0000256" key="6">
    <source>
        <dbReference type="ARBA" id="ARBA00052699"/>
    </source>
</evidence>
<dbReference type="GO" id="GO:0019346">
    <property type="term" value="P:transsulfuration"/>
    <property type="evidence" value="ECO:0007669"/>
    <property type="project" value="InterPro"/>
</dbReference>
<dbReference type="InterPro" id="IPR015424">
    <property type="entry name" value="PyrdxlP-dep_Trfase"/>
</dbReference>
<reference evidence="9 10" key="1">
    <citation type="submission" date="2018-03" db="EMBL/GenBank/DDBJ databases">
        <title>Genomic Encyclopedia of Type Strains, Phase III (KMG-III): the genomes of soil and plant-associated and newly described type strains.</title>
        <authorList>
            <person name="Whitman W."/>
        </authorList>
    </citation>
    <scope>NUCLEOTIDE SEQUENCE [LARGE SCALE GENOMIC DNA]</scope>
    <source>
        <strain evidence="9 10">CGMCC 4.7067</strain>
    </source>
</reference>
<dbReference type="EC" id="4.4.1.2" evidence="3"/>
<proteinExistence type="inferred from homology"/>
<sequence>MSDTSHTSETAAFETLAVHAAEPRPAHGGSVVHPLYQGTVFETVPGQAYDDLQYIRLNTNPSQEYLHRKLAALEGAETALATASGMAAITTTLLATLGAGDHLIAAGAFYGGTHHFLTEQAPRLGWTVDFVDPDDHDAWTEALRPQTKAFIVETISNPLARVADLEGIAAFSREHRLTSIIDNTFATPVVFRPHAIGFDLVCHSATKALNGHSDLVAGVVTGSHEQVAVVRHVLNLYGGSLDPHAGFLLARGLKTLALRVRQQGATALALAQFLNGHNAVAEVNYPGLDTHPDHARAAALFDGYGSVLSFRPAGGVEAAEAILKALRLPYVAPSLGGVESLITRPAITSHAGMSPEERAAEGIHDDLIRFSTGIEAAEDLIADFRRALGD</sequence>
<dbReference type="PANTHER" id="PTHR11808">
    <property type="entry name" value="TRANS-SULFURATION ENZYME FAMILY MEMBER"/>
    <property type="match status" value="1"/>
</dbReference>
<protein>
    <recommendedName>
        <fullName evidence="3">homocysteine desulfhydrase</fullName>
        <ecNumber evidence="3">4.4.1.2</ecNumber>
    </recommendedName>
    <alternativeName>
        <fullName evidence="4">Homocysteine desulfhydrase</fullName>
    </alternativeName>
</protein>
<dbReference type="GO" id="GO:0018826">
    <property type="term" value="F:methionine gamma-lyase activity"/>
    <property type="evidence" value="ECO:0007669"/>
    <property type="project" value="UniProtKB-EC"/>
</dbReference>
<comment type="cofactor">
    <cofactor evidence="1 8">
        <name>pyridoxal 5'-phosphate</name>
        <dbReference type="ChEBI" id="CHEBI:597326"/>
    </cofactor>
</comment>
<evidence type="ECO:0000256" key="3">
    <source>
        <dbReference type="ARBA" id="ARBA00047175"/>
    </source>
</evidence>
<dbReference type="InterPro" id="IPR000277">
    <property type="entry name" value="Cys/Met-Metab_PyrdxlP-dep_enz"/>
</dbReference>
<dbReference type="Gene3D" id="3.40.640.10">
    <property type="entry name" value="Type I PLP-dependent aspartate aminotransferase-like (Major domain)"/>
    <property type="match status" value="1"/>
</dbReference>
<dbReference type="Gene3D" id="3.90.1150.10">
    <property type="entry name" value="Aspartate Aminotransferase, domain 1"/>
    <property type="match status" value="1"/>
</dbReference>
<dbReference type="GO" id="GO:0047982">
    <property type="term" value="F:homocysteine desulfhydrase activity"/>
    <property type="evidence" value="ECO:0007669"/>
    <property type="project" value="UniProtKB-EC"/>
</dbReference>
<evidence type="ECO:0000313" key="10">
    <source>
        <dbReference type="Proteomes" id="UP000238176"/>
    </source>
</evidence>
<dbReference type="EMBL" id="PVTJ01000002">
    <property type="protein sequence ID" value="PRY60803.1"/>
    <property type="molecule type" value="Genomic_DNA"/>
</dbReference>
<comment type="caution">
    <text evidence="9">The sequence shown here is derived from an EMBL/GenBank/DDBJ whole genome shotgun (WGS) entry which is preliminary data.</text>
</comment>
<evidence type="ECO:0000256" key="8">
    <source>
        <dbReference type="RuleBase" id="RU362118"/>
    </source>
</evidence>
<dbReference type="GO" id="GO:0030170">
    <property type="term" value="F:pyridoxal phosphate binding"/>
    <property type="evidence" value="ECO:0007669"/>
    <property type="project" value="InterPro"/>
</dbReference>
<keyword evidence="9" id="KW-0456">Lyase</keyword>
<comment type="catalytic activity">
    <reaction evidence="6">
        <text>L-methionine + H2O = methanethiol + 2-oxobutanoate + NH4(+)</text>
        <dbReference type="Rhea" id="RHEA:23800"/>
        <dbReference type="ChEBI" id="CHEBI:15377"/>
        <dbReference type="ChEBI" id="CHEBI:16007"/>
        <dbReference type="ChEBI" id="CHEBI:16763"/>
        <dbReference type="ChEBI" id="CHEBI:28938"/>
        <dbReference type="ChEBI" id="CHEBI:57844"/>
        <dbReference type="EC" id="4.4.1.11"/>
    </reaction>
    <physiologicalReaction direction="left-to-right" evidence="6">
        <dbReference type="Rhea" id="RHEA:23801"/>
    </physiologicalReaction>
</comment>
<dbReference type="Pfam" id="PF01053">
    <property type="entry name" value="Cys_Met_Meta_PP"/>
    <property type="match status" value="1"/>
</dbReference>
<evidence type="ECO:0000256" key="5">
    <source>
        <dbReference type="ARBA" id="ARBA00048780"/>
    </source>
</evidence>
<dbReference type="SUPFAM" id="SSF53383">
    <property type="entry name" value="PLP-dependent transferases"/>
    <property type="match status" value="1"/>
</dbReference>
<dbReference type="OrthoDB" id="9805790at2"/>
<evidence type="ECO:0000256" key="1">
    <source>
        <dbReference type="ARBA" id="ARBA00001933"/>
    </source>
</evidence>
<feature type="modified residue" description="N6-(pyridoxal phosphate)lysine" evidence="7">
    <location>
        <position position="207"/>
    </location>
</feature>
<dbReference type="AlphaFoldDB" id="A0A2T0USC0"/>
<dbReference type="CDD" id="cd00614">
    <property type="entry name" value="CGS_like"/>
    <property type="match status" value="1"/>
</dbReference>
<comment type="similarity">
    <text evidence="8">Belongs to the trans-sulfuration enzymes family.</text>
</comment>
<accession>A0A2T0USC0</accession>
<dbReference type="InterPro" id="IPR015421">
    <property type="entry name" value="PyrdxlP-dep_Trfase_major"/>
</dbReference>
<evidence type="ECO:0000256" key="2">
    <source>
        <dbReference type="ARBA" id="ARBA00022898"/>
    </source>
</evidence>
<comment type="catalytic activity">
    <reaction evidence="5">
        <text>L-homocysteine + H2O = 2-oxobutanoate + hydrogen sulfide + NH4(+) + H(+)</text>
        <dbReference type="Rhea" id="RHEA:14501"/>
        <dbReference type="ChEBI" id="CHEBI:15377"/>
        <dbReference type="ChEBI" id="CHEBI:15378"/>
        <dbReference type="ChEBI" id="CHEBI:16763"/>
        <dbReference type="ChEBI" id="CHEBI:28938"/>
        <dbReference type="ChEBI" id="CHEBI:29919"/>
        <dbReference type="ChEBI" id="CHEBI:58199"/>
        <dbReference type="EC" id="4.4.1.2"/>
    </reaction>
    <physiologicalReaction direction="left-to-right" evidence="5">
        <dbReference type="Rhea" id="RHEA:14502"/>
    </physiologicalReaction>
</comment>
<dbReference type="FunFam" id="3.40.640.10:FF:000046">
    <property type="entry name" value="Cystathionine gamma-lyase"/>
    <property type="match status" value="1"/>
</dbReference>